<protein>
    <submittedName>
        <fullName evidence="4">Acetyltransf_13 domain-containing protein</fullName>
    </submittedName>
</protein>
<dbReference type="PANTHER" id="PTHR45884:SF2">
    <property type="entry name" value="N-ACETYLTRANSFERASE ECO"/>
    <property type="match status" value="1"/>
</dbReference>
<gene>
    <name evidence="2" type="ORF">ACOC_LOCUS12478</name>
</gene>
<dbReference type="Pfam" id="PF13880">
    <property type="entry name" value="Acetyltransf_13"/>
    <property type="match status" value="1"/>
</dbReference>
<dbReference type="PANTHER" id="PTHR45884">
    <property type="entry name" value="N-ACETYLTRANSFERASE ECO"/>
    <property type="match status" value="1"/>
</dbReference>
<dbReference type="OrthoDB" id="428854at2759"/>
<reference evidence="2 3" key="2">
    <citation type="submission" date="2018-11" db="EMBL/GenBank/DDBJ databases">
        <authorList>
            <consortium name="Pathogen Informatics"/>
        </authorList>
    </citation>
    <scope>NUCLEOTIDE SEQUENCE [LARGE SCALE GENOMIC DNA]</scope>
    <source>
        <strain evidence="2 3">Costa Rica</strain>
    </source>
</reference>
<accession>A0A0R3Q0L9</accession>
<dbReference type="GO" id="GO:0007064">
    <property type="term" value="P:mitotic sister chromatid cohesion"/>
    <property type="evidence" value="ECO:0007669"/>
    <property type="project" value="TreeGrafter"/>
</dbReference>
<dbReference type="Proteomes" id="UP000267027">
    <property type="component" value="Unassembled WGS sequence"/>
</dbReference>
<proteinExistence type="predicted"/>
<evidence type="ECO:0000313" key="4">
    <source>
        <dbReference type="WBParaSite" id="ACOC_0001247701-mRNA-1"/>
    </source>
</evidence>
<dbReference type="InterPro" id="IPR028009">
    <property type="entry name" value="ESCO_Acetyltransf_dom"/>
</dbReference>
<feature type="domain" description="N-acetyltransferase ESCO acetyl-transferase" evidence="1">
    <location>
        <begin position="104"/>
        <end position="163"/>
    </location>
</feature>
<dbReference type="GO" id="GO:0005634">
    <property type="term" value="C:nucleus"/>
    <property type="evidence" value="ECO:0007669"/>
    <property type="project" value="TreeGrafter"/>
</dbReference>
<dbReference type="GO" id="GO:0000785">
    <property type="term" value="C:chromatin"/>
    <property type="evidence" value="ECO:0007669"/>
    <property type="project" value="TreeGrafter"/>
</dbReference>
<dbReference type="EMBL" id="UYYA01005055">
    <property type="protein sequence ID" value="VDM64063.1"/>
    <property type="molecule type" value="Genomic_DNA"/>
</dbReference>
<dbReference type="OMA" id="WLRKECH"/>
<name>A0A0R3Q0L9_ANGCS</name>
<evidence type="ECO:0000313" key="3">
    <source>
        <dbReference type="Proteomes" id="UP000267027"/>
    </source>
</evidence>
<dbReference type="GO" id="GO:0061733">
    <property type="term" value="F:protein-lysine-acetyltransferase activity"/>
    <property type="evidence" value="ECO:0007669"/>
    <property type="project" value="TreeGrafter"/>
</dbReference>
<reference evidence="4" key="1">
    <citation type="submission" date="2017-02" db="UniProtKB">
        <authorList>
            <consortium name="WormBaseParasite"/>
        </authorList>
    </citation>
    <scope>IDENTIFICATION</scope>
</reference>
<evidence type="ECO:0000313" key="2">
    <source>
        <dbReference type="EMBL" id="VDM64063.1"/>
    </source>
</evidence>
<keyword evidence="3" id="KW-1185">Reference proteome</keyword>
<organism evidence="4">
    <name type="scientific">Angiostrongylus costaricensis</name>
    <name type="common">Nematode worm</name>
    <dbReference type="NCBI Taxonomy" id="334426"/>
    <lineage>
        <taxon>Eukaryota</taxon>
        <taxon>Metazoa</taxon>
        <taxon>Ecdysozoa</taxon>
        <taxon>Nematoda</taxon>
        <taxon>Chromadorea</taxon>
        <taxon>Rhabditida</taxon>
        <taxon>Rhabditina</taxon>
        <taxon>Rhabditomorpha</taxon>
        <taxon>Strongyloidea</taxon>
        <taxon>Metastrongylidae</taxon>
        <taxon>Angiostrongylus</taxon>
    </lineage>
</organism>
<dbReference type="WBParaSite" id="ACOC_0001247701-mRNA-1">
    <property type="protein sequence ID" value="ACOC_0001247701-mRNA-1"/>
    <property type="gene ID" value="ACOC_0001247701"/>
</dbReference>
<dbReference type="AlphaFoldDB" id="A0A0R3Q0L9"/>
<dbReference type="STRING" id="334426.A0A0R3Q0L9"/>
<evidence type="ECO:0000259" key="1">
    <source>
        <dbReference type="Pfam" id="PF13880"/>
    </source>
</evidence>
<sequence length="181" mass="21033">MMYTIESVAEVKLHEEHHNRFANISEVQISLYRLNLWLRKECHYLSKHGYIFRIRPDSQSSLRRQVEKVIEGSTCYIAGIAITEPLLSAQCSSTGELISDGNPIIGVNRLWTHPTARMKGIAREILDIARKWCFTGIFVPRHRVAFSDPSDDGKRFAERYMKYVRICLVIYINKLFLMNLV</sequence>